<gene>
    <name evidence="3" type="ORF">ACFPJ5_08920</name>
</gene>
<feature type="transmembrane region" description="Helical" evidence="1">
    <location>
        <begin position="66"/>
        <end position="87"/>
    </location>
</feature>
<proteinExistence type="predicted"/>
<reference evidence="3 4" key="1">
    <citation type="journal article" date="2019" name="Int. J. Syst. Evol. Microbiol.">
        <title>The Global Catalogue of Microorganisms (GCM) 10K type strain sequencing project: providing services to taxonomists for standard genome sequencing and annotation.</title>
        <authorList>
            <consortium name="The Broad Institute Genomics Platform"/>
            <consortium name="The Broad Institute Genome Sequencing Center for Infectious Disease"/>
            <person name="Wu L."/>
            <person name="Ma J."/>
        </authorList>
    </citation>
    <scope>NUCLEOTIDE SEQUENCE [LARGE SCALE GENOMIC DNA]</scope>
    <source>
        <strain evidence="3 4">CGMCC 1.12237</strain>
    </source>
</reference>
<feature type="transmembrane region" description="Helical" evidence="1">
    <location>
        <begin position="150"/>
        <end position="173"/>
    </location>
</feature>
<evidence type="ECO:0000313" key="4">
    <source>
        <dbReference type="Proteomes" id="UP001596201"/>
    </source>
</evidence>
<dbReference type="RefSeq" id="WP_227231537.1">
    <property type="nucleotide sequence ID" value="NZ_JAJCVJ010000004.1"/>
</dbReference>
<feature type="transmembrane region" description="Helical" evidence="1">
    <location>
        <begin position="112"/>
        <end position="130"/>
    </location>
</feature>
<dbReference type="Pfam" id="PF26243">
    <property type="entry name" value="DUF8056"/>
    <property type="match status" value="1"/>
</dbReference>
<keyword evidence="1" id="KW-1133">Transmembrane helix</keyword>
<keyword evidence="1" id="KW-0812">Transmembrane</keyword>
<name>A0ABD5RB18_9EURY</name>
<feature type="transmembrane region" description="Helical" evidence="1">
    <location>
        <begin position="26"/>
        <end position="51"/>
    </location>
</feature>
<accession>A0ABD5RB18</accession>
<comment type="caution">
    <text evidence="3">The sequence shown here is derived from an EMBL/GenBank/DDBJ whole genome shotgun (WGS) entry which is preliminary data.</text>
</comment>
<evidence type="ECO:0000313" key="3">
    <source>
        <dbReference type="EMBL" id="MFC5367061.1"/>
    </source>
</evidence>
<evidence type="ECO:0000259" key="2">
    <source>
        <dbReference type="Pfam" id="PF26243"/>
    </source>
</evidence>
<dbReference type="AlphaFoldDB" id="A0ABD5RB18"/>
<dbReference type="EMBL" id="JBHSKX010000001">
    <property type="protein sequence ID" value="MFC5367061.1"/>
    <property type="molecule type" value="Genomic_DNA"/>
</dbReference>
<dbReference type="Proteomes" id="UP001596201">
    <property type="component" value="Unassembled WGS sequence"/>
</dbReference>
<dbReference type="InterPro" id="IPR058369">
    <property type="entry name" value="DUF8056"/>
</dbReference>
<feature type="domain" description="DUF8056" evidence="2">
    <location>
        <begin position="1"/>
        <end position="176"/>
    </location>
</feature>
<sequence>MADGYRGIVGAYPYALRASRSLVFKCWVLASALATLLIGGFVVLGIVFLIGQTAGIGGGSLTLSRAFYVVVGLFVVAPVVAPTLLVARRHRRGVAERQEEAAAGASVTYDRLLALSGFTFLLLLYLGLVATVPPAQQQPVSGVWAPLVRYLYSLPQPAGLVPPAVGAVLVYLAHRVGK</sequence>
<evidence type="ECO:0000256" key="1">
    <source>
        <dbReference type="SAM" id="Phobius"/>
    </source>
</evidence>
<protein>
    <recommendedName>
        <fullName evidence="2">DUF8056 domain-containing protein</fullName>
    </recommendedName>
</protein>
<keyword evidence="4" id="KW-1185">Reference proteome</keyword>
<keyword evidence="1" id="KW-0472">Membrane</keyword>
<organism evidence="3 4">
    <name type="scientific">Salinirubrum litoreum</name>
    <dbReference type="NCBI Taxonomy" id="1126234"/>
    <lineage>
        <taxon>Archaea</taxon>
        <taxon>Methanobacteriati</taxon>
        <taxon>Methanobacteriota</taxon>
        <taxon>Stenosarchaea group</taxon>
        <taxon>Halobacteria</taxon>
        <taxon>Halobacteriales</taxon>
        <taxon>Haloferacaceae</taxon>
        <taxon>Salinirubrum</taxon>
    </lineage>
</organism>